<feature type="region of interest" description="Disordered" evidence="1">
    <location>
        <begin position="1"/>
        <end position="25"/>
    </location>
</feature>
<dbReference type="Proteomes" id="UP000466307">
    <property type="component" value="Unassembled WGS sequence"/>
</dbReference>
<evidence type="ECO:0000313" key="3">
    <source>
        <dbReference type="Proteomes" id="UP000466307"/>
    </source>
</evidence>
<accession>A0A7K3LV19</accession>
<keyword evidence="3" id="KW-1185">Reference proteome</keyword>
<feature type="compositionally biased region" description="Pro residues" evidence="1">
    <location>
        <begin position="1"/>
        <end position="10"/>
    </location>
</feature>
<protein>
    <submittedName>
        <fullName evidence="2">Uncharacterized protein</fullName>
    </submittedName>
</protein>
<dbReference type="AlphaFoldDB" id="A0A7K3LV19"/>
<name>A0A7K3LV19_9ACTN</name>
<sequence>MTTPPRPNPQMMPGSRPTGPGVHQIDPELATTVTARVRELLDQVDQIRSEQTESGSGESFDLVALARQTNLLEEAHDVLTSTLSELDRR</sequence>
<dbReference type="RefSeq" id="WP_020791000.1">
    <property type="nucleotide sequence ID" value="NZ_JAADZU010000098.1"/>
</dbReference>
<evidence type="ECO:0000256" key="1">
    <source>
        <dbReference type="SAM" id="MobiDB-lite"/>
    </source>
</evidence>
<comment type="caution">
    <text evidence="2">The sequence shown here is derived from an EMBL/GenBank/DDBJ whole genome shotgun (WGS) entry which is preliminary data.</text>
</comment>
<dbReference type="EMBL" id="JAADZU010000098">
    <property type="protein sequence ID" value="NDK92094.1"/>
    <property type="molecule type" value="Genomic_DNA"/>
</dbReference>
<proteinExistence type="predicted"/>
<reference evidence="2 3" key="1">
    <citation type="submission" date="2020-01" db="EMBL/GenBank/DDBJ databases">
        <title>Investigation of new actinobacteria for the biodesulphurisation of diesel fuel.</title>
        <authorList>
            <person name="Athi Narayanan S.M."/>
        </authorList>
    </citation>
    <scope>NUCLEOTIDE SEQUENCE [LARGE SCALE GENOMIC DNA]</scope>
    <source>
        <strain evidence="2 3">213E</strain>
    </source>
</reference>
<evidence type="ECO:0000313" key="2">
    <source>
        <dbReference type="EMBL" id="NDK92094.1"/>
    </source>
</evidence>
<organism evidence="2 3">
    <name type="scientific">Gordonia desulfuricans</name>
    <dbReference type="NCBI Taxonomy" id="89051"/>
    <lineage>
        <taxon>Bacteria</taxon>
        <taxon>Bacillati</taxon>
        <taxon>Actinomycetota</taxon>
        <taxon>Actinomycetes</taxon>
        <taxon>Mycobacteriales</taxon>
        <taxon>Gordoniaceae</taxon>
        <taxon>Gordonia</taxon>
    </lineage>
</organism>
<gene>
    <name evidence="2" type="ORF">GYA93_21365</name>
</gene>